<dbReference type="InterPro" id="IPR002909">
    <property type="entry name" value="IPT_dom"/>
</dbReference>
<dbReference type="OrthoDB" id="898870at2"/>
<dbReference type="PROSITE" id="PS51172">
    <property type="entry name" value="CBM3"/>
    <property type="match status" value="2"/>
</dbReference>
<dbReference type="AlphaFoldDB" id="A0A327NL91"/>
<dbReference type="SMART" id="SM00429">
    <property type="entry name" value="IPT"/>
    <property type="match status" value="5"/>
</dbReference>
<feature type="domain" description="CBM3" evidence="1">
    <location>
        <begin position="722"/>
        <end position="874"/>
    </location>
</feature>
<dbReference type="InterPro" id="IPR036966">
    <property type="entry name" value="CBM3_sf"/>
</dbReference>
<proteinExistence type="predicted"/>
<dbReference type="InterPro" id="IPR008965">
    <property type="entry name" value="CBM2/CBM3_carb-bd_dom_sf"/>
</dbReference>
<dbReference type="RefSeq" id="WP_111344042.1">
    <property type="nucleotide sequence ID" value="NZ_QLII01000001.1"/>
</dbReference>
<reference evidence="2 3" key="1">
    <citation type="submission" date="2018-06" db="EMBL/GenBank/DDBJ databases">
        <title>Spirosoma sp. HMF3257 Genome sequencing and assembly.</title>
        <authorList>
            <person name="Kang H."/>
            <person name="Cha I."/>
            <person name="Kim H."/>
            <person name="Kang J."/>
            <person name="Joh K."/>
        </authorList>
    </citation>
    <scope>NUCLEOTIDE SEQUENCE [LARGE SCALE GENOMIC DNA]</scope>
    <source>
        <strain evidence="2 3">HMF3257</strain>
    </source>
</reference>
<evidence type="ECO:0000313" key="2">
    <source>
        <dbReference type="EMBL" id="RAI75525.1"/>
    </source>
</evidence>
<dbReference type="InterPro" id="IPR001956">
    <property type="entry name" value="CBM3"/>
</dbReference>
<evidence type="ECO:0000259" key="1">
    <source>
        <dbReference type="PROSITE" id="PS51172"/>
    </source>
</evidence>
<sequence length="972" mass="100253">MKSSVYWLPLIRTSLFTGLAILLVSAFGLGKSNEDPATSTSGRLLYFSPPIGATLTSIADSPFINAITIFRGPAGSSMELTGTNLGTNGTVSIGGLSASVVSGGWSATRIICTLPSGQITNLPVIVTRSDGQVSNSIQVSYNPPQIVSVTPASGPAKGGTSVTLTGSNFGSGYANVTMGGQAAPISSQTPNQLVVTSPVGPVGAQAIQVTVDGQISNGVSFTYVADSPTLTAINPTHGSTSGGTSLTLTGTNLSNGGIVTIGGTVAPITASYSDTAVIVNLPTGQGLNQEVTFVVTGQQANSLLFNYDAPVIASITPNHGSTSGGTSLTLTGTNFGTRGVVSIGGVSAPVTAYSHTLVVVSVPAGQGTNLPVVVTVSGQLSTSSVAFSYDAPSITSIAPASGPTSGGSVISLSGQSFGTSGVVTIGGVRASLTGAGWSHSRIECLLPSGQGVNLPVVVTRADGQVSNSLAFTYDAPLIASITPASGSTTGGTSLTLTGVNFGLNSANVTMGGQPAVISQQTHTQLVVTSPSGSAGPQAVVVTLNGQVSNSVNFTYVAPAGTALVKVQSLDGDNGQTTNNSINPTLQLVNAGTAAVPYAELTVRYWFTAENFAGINAFIDYAQLGTNKVKMTYVRTAKAYQGADGYVEYSFDASAGNLGANAKSGPIQSRLANQNWATFNETDDYSYRSGTAYADNDHITVYRTIAGGQPQLIWGTEPAVVASVMKFTVLSENKNTNTASNQISTYLKINNVGNVPVNYSDLTMRYWFTADGKASVNYWIDYAEMGAANLGGQFKSVTPVLTGADTYLEFSFKPSAGVFAALGSTGSIQFRAAKADWSAFTETNDYSFKASAPFAENNHITLYYKGQLVYGTEPVSSARLMAPSTENSGPLQIRLLGNPAEGNQAVVEIRNALNQRVELILADLQGHEINRQTVYQDAEVKQQRVALDGTSPGLYLLTAKTPFESMTTKLTRQ</sequence>
<dbReference type="SMART" id="SM01067">
    <property type="entry name" value="CBM_3"/>
    <property type="match status" value="2"/>
</dbReference>
<dbReference type="CDD" id="cd00102">
    <property type="entry name" value="IPT"/>
    <property type="match status" value="1"/>
</dbReference>
<name>A0A327NL91_9BACT</name>
<organism evidence="2 3">
    <name type="scientific">Spirosoma telluris</name>
    <dbReference type="NCBI Taxonomy" id="2183553"/>
    <lineage>
        <taxon>Bacteria</taxon>
        <taxon>Pseudomonadati</taxon>
        <taxon>Bacteroidota</taxon>
        <taxon>Cytophagia</taxon>
        <taxon>Cytophagales</taxon>
        <taxon>Cytophagaceae</taxon>
        <taxon>Spirosoma</taxon>
    </lineage>
</organism>
<keyword evidence="3" id="KW-1185">Reference proteome</keyword>
<dbReference type="GO" id="GO:0005975">
    <property type="term" value="P:carbohydrate metabolic process"/>
    <property type="evidence" value="ECO:0007669"/>
    <property type="project" value="InterPro"/>
</dbReference>
<gene>
    <name evidence="2" type="ORF">HMF3257_17585</name>
</gene>
<dbReference type="Gene3D" id="2.60.40.710">
    <property type="entry name" value="Endoglucanase-like"/>
    <property type="match status" value="2"/>
</dbReference>
<dbReference type="CDD" id="cd00603">
    <property type="entry name" value="IPT_PCSR"/>
    <property type="match status" value="3"/>
</dbReference>
<dbReference type="InterPro" id="IPR013783">
    <property type="entry name" value="Ig-like_fold"/>
</dbReference>
<dbReference type="Proteomes" id="UP000249016">
    <property type="component" value="Unassembled WGS sequence"/>
</dbReference>
<dbReference type="EMBL" id="QLII01000001">
    <property type="protein sequence ID" value="RAI75525.1"/>
    <property type="molecule type" value="Genomic_DNA"/>
</dbReference>
<dbReference type="InterPro" id="IPR031148">
    <property type="entry name" value="Plexin"/>
</dbReference>
<feature type="domain" description="CBM3" evidence="1">
    <location>
        <begin position="561"/>
        <end position="718"/>
    </location>
</feature>
<comment type="caution">
    <text evidence="2">The sequence shown here is derived from an EMBL/GenBank/DDBJ whole genome shotgun (WGS) entry which is preliminary data.</text>
</comment>
<dbReference type="SUPFAM" id="SSF49384">
    <property type="entry name" value="Carbohydrate-binding domain"/>
    <property type="match status" value="2"/>
</dbReference>
<dbReference type="PANTHER" id="PTHR22625">
    <property type="entry name" value="PLEXIN"/>
    <property type="match status" value="1"/>
</dbReference>
<dbReference type="InterPro" id="IPR014756">
    <property type="entry name" value="Ig_E-set"/>
</dbReference>
<dbReference type="SUPFAM" id="SSF81296">
    <property type="entry name" value="E set domains"/>
    <property type="match status" value="6"/>
</dbReference>
<dbReference type="Pfam" id="PF00942">
    <property type="entry name" value="CBM_3"/>
    <property type="match status" value="2"/>
</dbReference>
<dbReference type="PANTHER" id="PTHR22625:SF70">
    <property type="entry name" value="PLEXIN A, ISOFORM A"/>
    <property type="match status" value="1"/>
</dbReference>
<dbReference type="Gene3D" id="2.60.40.10">
    <property type="entry name" value="Immunoglobulins"/>
    <property type="match status" value="6"/>
</dbReference>
<dbReference type="Pfam" id="PF01833">
    <property type="entry name" value="TIG"/>
    <property type="match status" value="6"/>
</dbReference>
<accession>A0A327NL91</accession>
<protein>
    <recommendedName>
        <fullName evidence="1">CBM3 domain-containing protein</fullName>
    </recommendedName>
</protein>
<dbReference type="GO" id="GO:0030248">
    <property type="term" value="F:cellulose binding"/>
    <property type="evidence" value="ECO:0007669"/>
    <property type="project" value="InterPro"/>
</dbReference>
<evidence type="ECO:0000313" key="3">
    <source>
        <dbReference type="Proteomes" id="UP000249016"/>
    </source>
</evidence>
<dbReference type="GO" id="GO:0017154">
    <property type="term" value="F:semaphorin receptor activity"/>
    <property type="evidence" value="ECO:0007669"/>
    <property type="project" value="InterPro"/>
</dbReference>